<protein>
    <recommendedName>
        <fullName evidence="5">HTH lysR-type domain-containing protein</fullName>
    </recommendedName>
</protein>
<dbReference type="GO" id="GO:0006351">
    <property type="term" value="P:DNA-templated transcription"/>
    <property type="evidence" value="ECO:0007669"/>
    <property type="project" value="TreeGrafter"/>
</dbReference>
<dbReference type="PATRIC" id="fig|320778.3.peg.3788"/>
<evidence type="ECO:0000259" key="5">
    <source>
        <dbReference type="PROSITE" id="PS50931"/>
    </source>
</evidence>
<dbReference type="SUPFAM" id="SSF53850">
    <property type="entry name" value="Periplasmic binding protein-like II"/>
    <property type="match status" value="1"/>
</dbReference>
<dbReference type="InterPro" id="IPR036390">
    <property type="entry name" value="WH_DNA-bd_sf"/>
</dbReference>
<evidence type="ECO:0000256" key="3">
    <source>
        <dbReference type="ARBA" id="ARBA00023125"/>
    </source>
</evidence>
<dbReference type="PANTHER" id="PTHR30537">
    <property type="entry name" value="HTH-TYPE TRANSCRIPTIONAL REGULATOR"/>
    <property type="match status" value="1"/>
</dbReference>
<dbReference type="PANTHER" id="PTHR30537:SF5">
    <property type="entry name" value="HTH-TYPE TRANSCRIPTIONAL ACTIVATOR TTDR-RELATED"/>
    <property type="match status" value="1"/>
</dbReference>
<keyword evidence="4" id="KW-0804">Transcription</keyword>
<keyword evidence="7" id="KW-1185">Reference proteome</keyword>
<dbReference type="AlphaFoldDB" id="A0A0J1H7I4"/>
<evidence type="ECO:0000256" key="4">
    <source>
        <dbReference type="ARBA" id="ARBA00023163"/>
    </source>
</evidence>
<dbReference type="RefSeq" id="WP_047886535.1">
    <property type="nucleotide sequence ID" value="NZ_CP071325.1"/>
</dbReference>
<dbReference type="InterPro" id="IPR005119">
    <property type="entry name" value="LysR_subst-bd"/>
</dbReference>
<dbReference type="CDD" id="cd08422">
    <property type="entry name" value="PBP2_CrgA_like"/>
    <property type="match status" value="1"/>
</dbReference>
<dbReference type="PROSITE" id="PS50931">
    <property type="entry name" value="HTH_LYSR"/>
    <property type="match status" value="1"/>
</dbReference>
<gene>
    <name evidence="6" type="ORF">ABT57_17415</name>
</gene>
<evidence type="ECO:0000313" key="6">
    <source>
        <dbReference type="EMBL" id="KLV07664.1"/>
    </source>
</evidence>
<dbReference type="STRING" id="320778.ABT57_17415"/>
<name>A0A0J1H7I4_9GAMM</name>
<reference evidence="6 7" key="1">
    <citation type="submission" date="2015-05" db="EMBL/GenBank/DDBJ databases">
        <title>Photobacterium galathea sp. nov.</title>
        <authorList>
            <person name="Machado H."/>
            <person name="Gram L."/>
        </authorList>
    </citation>
    <scope>NUCLEOTIDE SEQUENCE [LARGE SCALE GENOMIC DNA]</scope>
    <source>
        <strain evidence="6 7">DSM 22954</strain>
    </source>
</reference>
<dbReference type="Pfam" id="PF00126">
    <property type="entry name" value="HTH_1"/>
    <property type="match status" value="1"/>
</dbReference>
<dbReference type="SUPFAM" id="SSF46785">
    <property type="entry name" value="Winged helix' DNA-binding domain"/>
    <property type="match status" value="1"/>
</dbReference>
<comment type="similarity">
    <text evidence="1">Belongs to the LysR transcriptional regulatory family.</text>
</comment>
<keyword evidence="3" id="KW-0238">DNA-binding</keyword>
<dbReference type="Gene3D" id="1.10.10.10">
    <property type="entry name" value="Winged helix-like DNA-binding domain superfamily/Winged helix DNA-binding domain"/>
    <property type="match status" value="1"/>
</dbReference>
<evidence type="ECO:0000313" key="7">
    <source>
        <dbReference type="Proteomes" id="UP000035909"/>
    </source>
</evidence>
<feature type="domain" description="HTH lysR-type" evidence="5">
    <location>
        <begin position="1"/>
        <end position="62"/>
    </location>
</feature>
<keyword evidence="2" id="KW-0805">Transcription regulation</keyword>
<dbReference type="InterPro" id="IPR058163">
    <property type="entry name" value="LysR-type_TF_proteobact-type"/>
</dbReference>
<sequence>MLERIDHLWLRSFYQVCKFGSFNKAADYLGLPSSNISRHIAQLEESLSIRLFERTTRRVSITEQGQQLYESTYPLFAALDSALEESGNHARALRGNLRLLMPDLPDLAEVVTHFACLHPNIAISCDTRLQPDLSSLDSFDLVLSFNRGQLKDSGWVARKVASWPSVVVASPGWMAKHTPPATISELKDYPCITSLSAICGKPWIFKQVGKEVTCHVPSRFKVNSGAMAKAAALKGMGLAILAEVACRAELENGSLKCIALDASPADLELFAAYSSRKHVPRRVRTFLDFLGQHEWLV</sequence>
<dbReference type="OrthoDB" id="6565067at2"/>
<dbReference type="Proteomes" id="UP000035909">
    <property type="component" value="Unassembled WGS sequence"/>
</dbReference>
<dbReference type="FunFam" id="1.10.10.10:FF:000001">
    <property type="entry name" value="LysR family transcriptional regulator"/>
    <property type="match status" value="1"/>
</dbReference>
<dbReference type="GO" id="GO:0043565">
    <property type="term" value="F:sequence-specific DNA binding"/>
    <property type="evidence" value="ECO:0007669"/>
    <property type="project" value="TreeGrafter"/>
</dbReference>
<proteinExistence type="inferred from homology"/>
<dbReference type="GO" id="GO:0003700">
    <property type="term" value="F:DNA-binding transcription factor activity"/>
    <property type="evidence" value="ECO:0007669"/>
    <property type="project" value="InterPro"/>
</dbReference>
<evidence type="ECO:0000256" key="1">
    <source>
        <dbReference type="ARBA" id="ARBA00009437"/>
    </source>
</evidence>
<dbReference type="Gene3D" id="3.40.190.290">
    <property type="match status" value="1"/>
</dbReference>
<organism evidence="6 7">
    <name type="scientific">Photobacterium ganghwense</name>
    <dbReference type="NCBI Taxonomy" id="320778"/>
    <lineage>
        <taxon>Bacteria</taxon>
        <taxon>Pseudomonadati</taxon>
        <taxon>Pseudomonadota</taxon>
        <taxon>Gammaproteobacteria</taxon>
        <taxon>Vibrionales</taxon>
        <taxon>Vibrionaceae</taxon>
        <taxon>Photobacterium</taxon>
    </lineage>
</organism>
<evidence type="ECO:0000256" key="2">
    <source>
        <dbReference type="ARBA" id="ARBA00023015"/>
    </source>
</evidence>
<dbReference type="InterPro" id="IPR036388">
    <property type="entry name" value="WH-like_DNA-bd_sf"/>
</dbReference>
<accession>A0A0J1H7I4</accession>
<dbReference type="Pfam" id="PF03466">
    <property type="entry name" value="LysR_substrate"/>
    <property type="match status" value="1"/>
</dbReference>
<dbReference type="EMBL" id="LDOU01000016">
    <property type="protein sequence ID" value="KLV07664.1"/>
    <property type="molecule type" value="Genomic_DNA"/>
</dbReference>
<comment type="caution">
    <text evidence="6">The sequence shown here is derived from an EMBL/GenBank/DDBJ whole genome shotgun (WGS) entry which is preliminary data.</text>
</comment>
<dbReference type="InterPro" id="IPR000847">
    <property type="entry name" value="LysR_HTH_N"/>
</dbReference>